<reference evidence="1" key="1">
    <citation type="submission" date="2022-11" db="EMBL/GenBank/DDBJ databases">
        <title>Genome Sequence of Nemania bipapillata.</title>
        <authorList>
            <person name="Buettner E."/>
        </authorList>
    </citation>
    <scope>NUCLEOTIDE SEQUENCE</scope>
    <source>
        <strain evidence="1">CP14</strain>
    </source>
</reference>
<dbReference type="Proteomes" id="UP001153334">
    <property type="component" value="Unassembled WGS sequence"/>
</dbReference>
<name>A0ACC2I6L8_9PEZI</name>
<evidence type="ECO:0000313" key="2">
    <source>
        <dbReference type="Proteomes" id="UP001153334"/>
    </source>
</evidence>
<accession>A0ACC2I6L8</accession>
<gene>
    <name evidence="1" type="ORF">ONZ43_g5782</name>
</gene>
<keyword evidence="2" id="KW-1185">Reference proteome</keyword>
<proteinExistence type="predicted"/>
<sequence length="1109" mass="126797">MEPSQDNAPSQEPNNNHDDKVDSPVEQVLAGTHVGDEAICIEDLPERLATMEKKLKLVDDIFGFHKPAEEKEEEESDSSSDELDIRNDHEFLSHTLQFMRETLASHNRIQSQRTRLKKRVIKSSVSNLVRPDESESARQISIEAILKGKPATTIQVQWDLFINDKEVPEKYYMTPIQIAIGEFSKPYFNLKKPPQRDEFGKLRIEDLEETPLPERIRIRSAALNFLLDRCFRRPEVEYINSLCAADTVVFLRPFRVFIYYEYLLRAELDKLEKRFKDRDSERNNEKTTEDGDERATNIGEEREKIGDYATTLLHLRCLMNFIDDEIKPKVKHIESDQCRKIHFFDLCYLFKPGGEVVDQSEKQAYRIIRVEIPRHRVQDPWLRWTLPEDDTEKEARESVWVFCAYIDFDGKHLGPVSTKFRIPSFEGAKDIKSLPIYPLRFSKHENLRKNLVRRGEMLLSLTTFKPMYYKGFSLDTRDEIDSQVIVDFSEALSDKSRRHWVPTIGPLHNPEYDRRPRQYCSADCCRQEALIYIDNTDQELTRDFIRKLVSSASSKVPSLIFSPRLLEEALPGTENAATSDELVVMTYRVFGFVLRSRKWAHLDLTFLRYEDVDARNSTLSAFDRLELPDGHRQMVRSLVTQHFRNRQAMFTKSDENDLVRGKGKGLIILLHGAPGVGDLGTTARDVEYELEKNFSLASRWGCILLLDEADVFLSARERKDFERNGLVSVFLRVLEYYSGILFLTTNRIGDFDEAFASRIHMSLHYPELNEEKTKRVFKLNLDLIQERFDRQGRTIIYDASSIEDFAEHHFHDHRYSRWNGRQIRNACQTALALAEFDAHGGNIEGPEDPGVVVKLELKYFRLVQTAYLDFGHYLGDIRGTQGDRRAIDHGFRAKISTPYQTTPNRFSMPPTQDRAYSGSISSEYNNNYAYRYPSQGDEGNNLFQPLANQSGVGGGYGRGGSSNMGYQTQGQYGPQQGQMGPGGEYSRYDNSQAHNSYTQPGNQQGQLDPRAYQQPNQAGQNWGNVSPSMNQGYRPAGQPQLAQGYGSNSQGQNVQGQHPQGQTIYGHSNMQQGGGIQNLPLSGADFTGQNQFPQGGSGGLEGGSPGRLA</sequence>
<organism evidence="1 2">
    <name type="scientific">Nemania bipapillata</name>
    <dbReference type="NCBI Taxonomy" id="110536"/>
    <lineage>
        <taxon>Eukaryota</taxon>
        <taxon>Fungi</taxon>
        <taxon>Dikarya</taxon>
        <taxon>Ascomycota</taxon>
        <taxon>Pezizomycotina</taxon>
        <taxon>Sordariomycetes</taxon>
        <taxon>Xylariomycetidae</taxon>
        <taxon>Xylariales</taxon>
        <taxon>Xylariaceae</taxon>
        <taxon>Nemania</taxon>
    </lineage>
</organism>
<comment type="caution">
    <text evidence="1">The sequence shown here is derived from an EMBL/GenBank/DDBJ whole genome shotgun (WGS) entry which is preliminary data.</text>
</comment>
<dbReference type="EMBL" id="JAPESX010001876">
    <property type="protein sequence ID" value="KAJ8110803.1"/>
    <property type="molecule type" value="Genomic_DNA"/>
</dbReference>
<protein>
    <submittedName>
        <fullName evidence="1">Uncharacterized protein</fullName>
    </submittedName>
</protein>
<evidence type="ECO:0000313" key="1">
    <source>
        <dbReference type="EMBL" id="KAJ8110803.1"/>
    </source>
</evidence>